<dbReference type="Pfam" id="PF01380">
    <property type="entry name" value="SIS"/>
    <property type="match status" value="1"/>
</dbReference>
<evidence type="ECO:0000256" key="4">
    <source>
        <dbReference type="PIRNR" id="PIRNR004692"/>
    </source>
</evidence>
<comment type="similarity">
    <text evidence="1 4">Belongs to the SIS family. GutQ/KpsF subfamily.</text>
</comment>
<dbReference type="GO" id="GO:0005975">
    <property type="term" value="P:carbohydrate metabolic process"/>
    <property type="evidence" value="ECO:0007669"/>
    <property type="project" value="InterPro"/>
</dbReference>
<dbReference type="PANTHER" id="PTHR42745:SF1">
    <property type="entry name" value="ARABINOSE 5-PHOSPHATE ISOMERASE KDSD"/>
    <property type="match status" value="1"/>
</dbReference>
<dbReference type="PROSITE" id="PS51464">
    <property type="entry name" value="SIS"/>
    <property type="match status" value="1"/>
</dbReference>
<keyword evidence="5" id="KW-0479">Metal-binding</keyword>
<evidence type="ECO:0000256" key="3">
    <source>
        <dbReference type="ARBA" id="ARBA00023122"/>
    </source>
</evidence>
<feature type="domain" description="CBS" evidence="8">
    <location>
        <begin position="208"/>
        <end position="268"/>
    </location>
</feature>
<feature type="site" description="Catalytically relevant" evidence="6">
    <location>
        <position position="150"/>
    </location>
</feature>
<evidence type="ECO:0000313" key="10">
    <source>
        <dbReference type="EMBL" id="OKH21029.1"/>
    </source>
</evidence>
<dbReference type="Gene3D" id="3.10.580.10">
    <property type="entry name" value="CBS-domain"/>
    <property type="match status" value="1"/>
</dbReference>
<dbReference type="PROSITE" id="PS51371">
    <property type="entry name" value="CBS"/>
    <property type="match status" value="2"/>
</dbReference>
<feature type="domain" description="SIS" evidence="9">
    <location>
        <begin position="39"/>
        <end position="182"/>
    </location>
</feature>
<dbReference type="PIRSF" id="PIRSF004692">
    <property type="entry name" value="KdsD_KpsF"/>
    <property type="match status" value="1"/>
</dbReference>
<dbReference type="PANTHER" id="PTHR42745">
    <property type="match status" value="1"/>
</dbReference>
<dbReference type="InterPro" id="IPR050986">
    <property type="entry name" value="GutQ/KpsF_isomerases"/>
</dbReference>
<dbReference type="EMBL" id="MRCC01000031">
    <property type="protein sequence ID" value="OKH21029.1"/>
    <property type="molecule type" value="Genomic_DNA"/>
</dbReference>
<feature type="binding site" evidence="5">
    <location>
        <position position="80"/>
    </location>
    <ligand>
        <name>Zn(2+)</name>
        <dbReference type="ChEBI" id="CHEBI:29105"/>
    </ligand>
</feature>
<dbReference type="SMART" id="SM00116">
    <property type="entry name" value="CBS"/>
    <property type="match status" value="2"/>
</dbReference>
<dbReference type="Gene3D" id="3.40.50.10490">
    <property type="entry name" value="Glucose-6-phosphate isomerase like protein, domain 1"/>
    <property type="match status" value="1"/>
</dbReference>
<evidence type="ECO:0000313" key="11">
    <source>
        <dbReference type="Proteomes" id="UP000185984"/>
    </source>
</evidence>
<dbReference type="RefSeq" id="WP_073551648.1">
    <property type="nucleotide sequence ID" value="NZ_CAWMVK010000025.1"/>
</dbReference>
<evidence type="ECO:0000256" key="1">
    <source>
        <dbReference type="ARBA" id="ARBA00008165"/>
    </source>
</evidence>
<evidence type="ECO:0000256" key="6">
    <source>
        <dbReference type="PIRSR" id="PIRSR004692-3"/>
    </source>
</evidence>
<dbReference type="GO" id="GO:0019146">
    <property type="term" value="F:arabinose-5-phosphate isomerase activity"/>
    <property type="evidence" value="ECO:0007669"/>
    <property type="project" value="UniProtKB-ARBA"/>
</dbReference>
<dbReference type="FunFam" id="3.40.50.10490:FF:000011">
    <property type="entry name" value="Arabinose 5-phosphate isomerase"/>
    <property type="match status" value="1"/>
</dbReference>
<dbReference type="InterPro" id="IPR001347">
    <property type="entry name" value="SIS_dom"/>
</dbReference>
<evidence type="ECO:0008006" key="12">
    <source>
        <dbReference type="Google" id="ProtNLM"/>
    </source>
</evidence>
<reference evidence="10 11" key="1">
    <citation type="submission" date="2016-11" db="EMBL/GenBank/DDBJ databases">
        <title>Draft Genome Sequences of Nine Cyanobacterial Strains from Diverse Habitats.</title>
        <authorList>
            <person name="Zhu T."/>
            <person name="Hou S."/>
            <person name="Lu X."/>
            <person name="Hess W.R."/>
        </authorList>
    </citation>
    <scope>NUCLEOTIDE SEQUENCE [LARGE SCALE GENOMIC DNA]</scope>
    <source>
        <strain evidence="10 11">5.2 s.c.1</strain>
    </source>
</reference>
<evidence type="ECO:0000256" key="7">
    <source>
        <dbReference type="PROSITE-ProRule" id="PRU00703"/>
    </source>
</evidence>
<keyword evidence="11" id="KW-1185">Reference proteome</keyword>
<organism evidence="10 11">
    <name type="scientific">Chroogloeocystis siderophila 5.2 s.c.1</name>
    <dbReference type="NCBI Taxonomy" id="247279"/>
    <lineage>
        <taxon>Bacteria</taxon>
        <taxon>Bacillati</taxon>
        <taxon>Cyanobacteriota</taxon>
        <taxon>Cyanophyceae</taxon>
        <taxon>Oscillatoriophycideae</taxon>
        <taxon>Chroococcales</taxon>
        <taxon>Chroococcaceae</taxon>
        <taxon>Chroogloeocystis</taxon>
    </lineage>
</organism>
<feature type="site" description="Catalytically relevant" evidence="6">
    <location>
        <position position="109"/>
    </location>
</feature>
<evidence type="ECO:0000259" key="9">
    <source>
        <dbReference type="PROSITE" id="PS51464"/>
    </source>
</evidence>
<dbReference type="NCBIfam" id="TIGR00393">
    <property type="entry name" value="kpsF"/>
    <property type="match status" value="1"/>
</dbReference>
<dbReference type="AlphaFoldDB" id="A0A1U7HBS9"/>
<feature type="site" description="Catalytically relevant" evidence="6">
    <location>
        <position position="191"/>
    </location>
</feature>
<dbReference type="Proteomes" id="UP000185984">
    <property type="component" value="Unassembled WGS sequence"/>
</dbReference>
<dbReference type="GO" id="GO:1901135">
    <property type="term" value="P:carbohydrate derivative metabolic process"/>
    <property type="evidence" value="ECO:0007669"/>
    <property type="project" value="InterPro"/>
</dbReference>
<dbReference type="CDD" id="cd04604">
    <property type="entry name" value="CBS_pair_SIS_assoc"/>
    <property type="match status" value="1"/>
</dbReference>
<dbReference type="GO" id="GO:0097367">
    <property type="term" value="F:carbohydrate derivative binding"/>
    <property type="evidence" value="ECO:0007669"/>
    <property type="project" value="InterPro"/>
</dbReference>
<protein>
    <recommendedName>
        <fullName evidence="12">KpsF/GutQ family protein</fullName>
    </recommendedName>
</protein>
<feature type="domain" description="CBS" evidence="8">
    <location>
        <begin position="277"/>
        <end position="330"/>
    </location>
</feature>
<dbReference type="Pfam" id="PF00571">
    <property type="entry name" value="CBS"/>
    <property type="match status" value="2"/>
</dbReference>
<dbReference type="GO" id="GO:0046872">
    <property type="term" value="F:metal ion binding"/>
    <property type="evidence" value="ECO:0007669"/>
    <property type="project" value="UniProtKB-KW"/>
</dbReference>
<proteinExistence type="inferred from homology"/>
<dbReference type="STRING" id="247279.NIES1031_22420"/>
<evidence type="ECO:0000256" key="5">
    <source>
        <dbReference type="PIRSR" id="PIRSR004692-2"/>
    </source>
</evidence>
<dbReference type="CDD" id="cd05014">
    <property type="entry name" value="SIS_Kpsf"/>
    <property type="match status" value="1"/>
</dbReference>
<name>A0A1U7HBS9_9CHRO</name>
<dbReference type="InterPro" id="IPR004800">
    <property type="entry name" value="KdsD/KpsF-type"/>
</dbReference>
<evidence type="ECO:0000256" key="2">
    <source>
        <dbReference type="ARBA" id="ARBA00022737"/>
    </source>
</evidence>
<dbReference type="OrthoDB" id="9762536at2"/>
<gene>
    <name evidence="10" type="ORF">NIES1031_22420</name>
</gene>
<keyword evidence="2" id="KW-0677">Repeat</keyword>
<feature type="site" description="Catalytically relevant" evidence="6">
    <location>
        <position position="57"/>
    </location>
</feature>
<accession>A0A1U7HBS9</accession>
<evidence type="ECO:0000259" key="8">
    <source>
        <dbReference type="PROSITE" id="PS51371"/>
    </source>
</evidence>
<keyword evidence="5" id="KW-0862">Zinc</keyword>
<dbReference type="InterPro" id="IPR000644">
    <property type="entry name" value="CBS_dom"/>
</dbReference>
<keyword evidence="3 7" id="KW-0129">CBS domain</keyword>
<dbReference type="SUPFAM" id="SSF53697">
    <property type="entry name" value="SIS domain"/>
    <property type="match status" value="1"/>
</dbReference>
<dbReference type="InterPro" id="IPR035474">
    <property type="entry name" value="SIS_Kpsf"/>
</dbReference>
<sequence>MQCIDHKTYVLQVVELLKLEAEAINKAANRLQLEQVEKAVEILASCRGKVVLAGVGKSGIVARKIAATLTSTGTLAVYLHPADALHGDLGIVTSDDVAMVLSNSGETDELVVMLPHLKARHVPIIALVGNLRSTLARNADVVMDAAVDKEACPFNLAPTTSTTVALSIGDALAMTLMQVKGLTPEGFALNHPAGRLGKRLTLRVRDLMHTGIDNPTVSPQASWIEVLTTISKGGLGAVNVIDDLGRLLGIVTDGDLRRLLQRVNQKDLETLTAATMMTTNPTVVSPELLAYHALELMENRPSQISMLPVVNGQQHCVGLIRLHDIVRCGL</sequence>
<dbReference type="InterPro" id="IPR046342">
    <property type="entry name" value="CBS_dom_sf"/>
</dbReference>
<comment type="caution">
    <text evidence="10">The sequence shown here is derived from an EMBL/GenBank/DDBJ whole genome shotgun (WGS) entry which is preliminary data.</text>
</comment>
<dbReference type="InterPro" id="IPR046348">
    <property type="entry name" value="SIS_dom_sf"/>
</dbReference>